<dbReference type="InterPro" id="IPR020617">
    <property type="entry name" value="Thiolase_C"/>
</dbReference>
<reference evidence="9" key="1">
    <citation type="journal article" date="2019" name="Int. J. Syst. Evol. Microbiol.">
        <title>The Global Catalogue of Microorganisms (GCM) 10K type strain sequencing project: providing services to taxonomists for standard genome sequencing and annotation.</title>
        <authorList>
            <consortium name="The Broad Institute Genomics Platform"/>
            <consortium name="The Broad Institute Genome Sequencing Center for Infectious Disease"/>
            <person name="Wu L."/>
            <person name="Ma J."/>
        </authorList>
    </citation>
    <scope>NUCLEOTIDE SEQUENCE [LARGE SCALE GENOMIC DNA]</scope>
    <source>
        <strain evidence="9">JCM 14718</strain>
    </source>
</reference>
<dbReference type="Pfam" id="PF00108">
    <property type="entry name" value="Thiolase_N"/>
    <property type="match status" value="1"/>
</dbReference>
<feature type="domain" description="Thiolase C-terminal" evidence="7">
    <location>
        <begin position="258"/>
        <end position="374"/>
    </location>
</feature>
<dbReference type="PANTHER" id="PTHR18919:SF134">
    <property type="entry name" value="BETA-KETOACYL COA THIOLASE FADA3-RELATED"/>
    <property type="match status" value="1"/>
</dbReference>
<keyword evidence="9" id="KW-1185">Reference proteome</keyword>
<protein>
    <submittedName>
        <fullName evidence="8">Thiolase family protein</fullName>
    </submittedName>
</protein>
<gene>
    <name evidence="8" type="ORF">GCM10009765_66870</name>
</gene>
<proteinExistence type="inferred from homology"/>
<dbReference type="InterPro" id="IPR020616">
    <property type="entry name" value="Thiolase_N"/>
</dbReference>
<accession>A0ABP4ULW3</accession>
<comment type="similarity">
    <text evidence="1 4">Belongs to the thiolase-like superfamily. Thiolase family.</text>
</comment>
<evidence type="ECO:0000256" key="2">
    <source>
        <dbReference type="ARBA" id="ARBA00022679"/>
    </source>
</evidence>
<name>A0ABP4ULW3_9ACTN</name>
<feature type="domain" description="Thiolase N-terminal" evidence="6">
    <location>
        <begin position="4"/>
        <end position="246"/>
    </location>
</feature>
<dbReference type="InterPro" id="IPR002155">
    <property type="entry name" value="Thiolase"/>
</dbReference>
<dbReference type="PANTHER" id="PTHR18919">
    <property type="entry name" value="ACETYL-COA C-ACYLTRANSFERASE"/>
    <property type="match status" value="1"/>
</dbReference>
<dbReference type="RefSeq" id="WP_344314183.1">
    <property type="nucleotide sequence ID" value="NZ_BAAANY010000032.1"/>
</dbReference>
<dbReference type="Pfam" id="PF02803">
    <property type="entry name" value="Thiolase_C"/>
    <property type="match status" value="1"/>
</dbReference>
<evidence type="ECO:0000313" key="8">
    <source>
        <dbReference type="EMBL" id="GAA1707978.1"/>
    </source>
</evidence>
<dbReference type="InterPro" id="IPR016039">
    <property type="entry name" value="Thiolase-like"/>
</dbReference>
<keyword evidence="2 4" id="KW-0808">Transferase</keyword>
<evidence type="ECO:0000256" key="3">
    <source>
        <dbReference type="ARBA" id="ARBA00023315"/>
    </source>
</evidence>
<evidence type="ECO:0000256" key="1">
    <source>
        <dbReference type="ARBA" id="ARBA00010982"/>
    </source>
</evidence>
<dbReference type="SUPFAM" id="SSF53901">
    <property type="entry name" value="Thiolase-like"/>
    <property type="match status" value="2"/>
</dbReference>
<evidence type="ECO:0000313" key="9">
    <source>
        <dbReference type="Proteomes" id="UP001500618"/>
    </source>
</evidence>
<comment type="caution">
    <text evidence="8">The sequence shown here is derived from an EMBL/GenBank/DDBJ whole genome shotgun (WGS) entry which is preliminary data.</text>
</comment>
<evidence type="ECO:0000259" key="6">
    <source>
        <dbReference type="Pfam" id="PF00108"/>
    </source>
</evidence>
<sequence>MTAVIVAARRSPIGTVGKSLRSVPADQLAAAVLTATADDVRLAAADIDDVILGNLMGPGGNTARVAALRAGLGESVPGLTIDRQCASGLEAINLAAAQLAAGRGHAYLAGGVESPSTAPWRAERPRTPGEPPRFYPRAPFAPASYGDPEMGPAADALAAAAGISRQRQDEYAAASHARAVAAQRSGAFDREIVPVAGVTTDDRPRPGFGVGRLSRLPAAFGPGGTATAGNSCGVNDGAAVVAVVSEKWRAQRWLPGLRIVDWAVAGVDPRRPGFGPVPAIQTLLRRNGLTLDQVSTVEFNEAFAGQVLACLDALDLSWQRVCPDGGAIALGHPWGASGAVLMVRLFSQLINKPGAYGLAAIASGGGLGVATLVRSVSA</sequence>
<organism evidence="8 9">
    <name type="scientific">Fodinicola feengrottensis</name>
    <dbReference type="NCBI Taxonomy" id="435914"/>
    <lineage>
        <taxon>Bacteria</taxon>
        <taxon>Bacillati</taxon>
        <taxon>Actinomycetota</taxon>
        <taxon>Actinomycetes</taxon>
        <taxon>Mycobacteriales</taxon>
        <taxon>Fodinicola</taxon>
    </lineage>
</organism>
<dbReference type="EMBL" id="BAAANY010000032">
    <property type="protein sequence ID" value="GAA1707978.1"/>
    <property type="molecule type" value="Genomic_DNA"/>
</dbReference>
<dbReference type="Proteomes" id="UP001500618">
    <property type="component" value="Unassembled WGS sequence"/>
</dbReference>
<evidence type="ECO:0000256" key="5">
    <source>
        <dbReference type="SAM" id="MobiDB-lite"/>
    </source>
</evidence>
<dbReference type="Gene3D" id="3.40.47.10">
    <property type="match status" value="2"/>
</dbReference>
<evidence type="ECO:0000256" key="4">
    <source>
        <dbReference type="RuleBase" id="RU003557"/>
    </source>
</evidence>
<evidence type="ECO:0000259" key="7">
    <source>
        <dbReference type="Pfam" id="PF02803"/>
    </source>
</evidence>
<dbReference type="PIRSF" id="PIRSF000429">
    <property type="entry name" value="Ac-CoA_Ac_transf"/>
    <property type="match status" value="1"/>
</dbReference>
<dbReference type="NCBIfam" id="TIGR01930">
    <property type="entry name" value="AcCoA-C-Actrans"/>
    <property type="match status" value="1"/>
</dbReference>
<keyword evidence="3 4" id="KW-0012">Acyltransferase</keyword>
<feature type="region of interest" description="Disordered" evidence="5">
    <location>
        <begin position="114"/>
        <end position="135"/>
    </location>
</feature>
<dbReference type="CDD" id="cd00751">
    <property type="entry name" value="thiolase"/>
    <property type="match status" value="1"/>
</dbReference>